<reference evidence="2 3" key="1">
    <citation type="journal article" date="2019" name="PLoS Biol.">
        <title>Sex chromosomes control vertical transmission of feminizing Wolbachia symbionts in an isopod.</title>
        <authorList>
            <person name="Becking T."/>
            <person name="Chebbi M.A."/>
            <person name="Giraud I."/>
            <person name="Moumen B."/>
            <person name="Laverre T."/>
            <person name="Caubet Y."/>
            <person name="Peccoud J."/>
            <person name="Gilbert C."/>
            <person name="Cordaux R."/>
        </authorList>
    </citation>
    <scope>NUCLEOTIDE SEQUENCE [LARGE SCALE GENOMIC DNA]</scope>
    <source>
        <strain evidence="2">ANa2</strain>
        <tissue evidence="2">Whole body excluding digestive tract and cuticle</tissue>
    </source>
</reference>
<feature type="transmembrane region" description="Helical" evidence="1">
    <location>
        <begin position="27"/>
        <end position="53"/>
    </location>
</feature>
<keyword evidence="1" id="KW-0812">Transmembrane</keyword>
<keyword evidence="1" id="KW-0472">Membrane</keyword>
<evidence type="ECO:0000256" key="1">
    <source>
        <dbReference type="SAM" id="Phobius"/>
    </source>
</evidence>
<keyword evidence="1" id="KW-1133">Transmembrane helix</keyword>
<evidence type="ECO:0000313" key="3">
    <source>
        <dbReference type="Proteomes" id="UP000326759"/>
    </source>
</evidence>
<accession>A0A5N5SLD0</accession>
<sequence>MDELGRRVKNKIFDFIRYLFLSVEYHIFHIIFIVVFSAYIFSSIVVLTSWISLARGFYEVLRDFLTI</sequence>
<protein>
    <submittedName>
        <fullName evidence="2">Uncharacterized protein</fullName>
    </submittedName>
</protein>
<gene>
    <name evidence="2" type="ORF">Anas_12093</name>
</gene>
<dbReference type="Proteomes" id="UP000326759">
    <property type="component" value="Unassembled WGS sequence"/>
</dbReference>
<dbReference type="AlphaFoldDB" id="A0A5N5SLD0"/>
<comment type="caution">
    <text evidence="2">The sequence shown here is derived from an EMBL/GenBank/DDBJ whole genome shotgun (WGS) entry which is preliminary data.</text>
</comment>
<proteinExistence type="predicted"/>
<evidence type="ECO:0000313" key="2">
    <source>
        <dbReference type="EMBL" id="KAB7494500.1"/>
    </source>
</evidence>
<name>A0A5N5SLD0_9CRUS</name>
<organism evidence="2 3">
    <name type="scientific">Armadillidium nasatum</name>
    <dbReference type="NCBI Taxonomy" id="96803"/>
    <lineage>
        <taxon>Eukaryota</taxon>
        <taxon>Metazoa</taxon>
        <taxon>Ecdysozoa</taxon>
        <taxon>Arthropoda</taxon>
        <taxon>Crustacea</taxon>
        <taxon>Multicrustacea</taxon>
        <taxon>Malacostraca</taxon>
        <taxon>Eumalacostraca</taxon>
        <taxon>Peracarida</taxon>
        <taxon>Isopoda</taxon>
        <taxon>Oniscidea</taxon>
        <taxon>Crinocheta</taxon>
        <taxon>Armadillidiidae</taxon>
        <taxon>Armadillidium</taxon>
    </lineage>
</organism>
<keyword evidence="3" id="KW-1185">Reference proteome</keyword>
<dbReference type="EMBL" id="SEYY01023956">
    <property type="protein sequence ID" value="KAB7494500.1"/>
    <property type="molecule type" value="Genomic_DNA"/>
</dbReference>